<dbReference type="EMBL" id="QGML01002443">
    <property type="protein sequence ID" value="TVY87445.1"/>
    <property type="molecule type" value="Genomic_DNA"/>
</dbReference>
<dbReference type="Gene3D" id="1.25.40.750">
    <property type="entry name" value="Domain of unknown function DUF5071"/>
    <property type="match status" value="1"/>
</dbReference>
<keyword evidence="3" id="KW-1185">Reference proteome</keyword>
<protein>
    <recommendedName>
        <fullName evidence="1">DUF5071 domain-containing protein</fullName>
    </recommendedName>
</protein>
<dbReference type="AlphaFoldDB" id="A0A559M3B7"/>
<organism evidence="2 3">
    <name type="scientific">Lachnellula willkommii</name>
    <dbReference type="NCBI Taxonomy" id="215461"/>
    <lineage>
        <taxon>Eukaryota</taxon>
        <taxon>Fungi</taxon>
        <taxon>Dikarya</taxon>
        <taxon>Ascomycota</taxon>
        <taxon>Pezizomycotina</taxon>
        <taxon>Leotiomycetes</taxon>
        <taxon>Helotiales</taxon>
        <taxon>Lachnaceae</taxon>
        <taxon>Lachnellula</taxon>
    </lineage>
</organism>
<proteinExistence type="predicted"/>
<dbReference type="CDD" id="cd11743">
    <property type="entry name" value="Cthe_2751_like"/>
    <property type="match status" value="1"/>
</dbReference>
<evidence type="ECO:0000259" key="1">
    <source>
        <dbReference type="Pfam" id="PF16804"/>
    </source>
</evidence>
<accession>A0A559M3B7</accession>
<comment type="caution">
    <text evidence="2">The sequence shown here is derived from an EMBL/GenBank/DDBJ whole genome shotgun (WGS) entry which is preliminary data.</text>
</comment>
<dbReference type="InterPro" id="IPR031837">
    <property type="entry name" value="DUF5071"/>
</dbReference>
<name>A0A559M3B7_9HELO</name>
<evidence type="ECO:0000313" key="2">
    <source>
        <dbReference type="EMBL" id="TVY87445.1"/>
    </source>
</evidence>
<gene>
    <name evidence="2" type="ORF">LAWI1_G004535</name>
</gene>
<dbReference type="InterPro" id="IPR038692">
    <property type="entry name" value="Cthe_2751_sf"/>
</dbReference>
<dbReference type="Pfam" id="PF16804">
    <property type="entry name" value="DUF5071"/>
    <property type="match status" value="1"/>
</dbReference>
<reference evidence="2 3" key="1">
    <citation type="submission" date="2018-05" db="EMBL/GenBank/DDBJ databases">
        <title>Genome sequencing and assembly of the regulated plant pathogen Lachnellula willkommii and related sister species for the development of diagnostic species identification markers.</title>
        <authorList>
            <person name="Giroux E."/>
            <person name="Bilodeau G."/>
        </authorList>
    </citation>
    <scope>NUCLEOTIDE SEQUENCE [LARGE SCALE GENOMIC DNA]</scope>
    <source>
        <strain evidence="2 3">CBS 172.35</strain>
    </source>
</reference>
<feature type="domain" description="DUF5071" evidence="1">
    <location>
        <begin position="15"/>
        <end position="133"/>
    </location>
</feature>
<feature type="non-terminal residue" evidence="2">
    <location>
        <position position="135"/>
    </location>
</feature>
<dbReference type="Proteomes" id="UP000315522">
    <property type="component" value="Unassembled WGS sequence"/>
</dbReference>
<evidence type="ECO:0000313" key="3">
    <source>
        <dbReference type="Proteomes" id="UP000315522"/>
    </source>
</evidence>
<sequence>MSSHSSTLTPSQKALLPKDKHDSAAIAHLSTLPESTIAHLVPELLTWVQDINWPIAALAASFLLKYPHLLVVPVREILLGGDGEWKHNCLVYLVDEMPLEQLRVLRPAVERIAESSTEGEREFESDEVARNILEK</sequence>